<dbReference type="WBParaSite" id="nRc.2.0.1.t26154-RA">
    <property type="protein sequence ID" value="nRc.2.0.1.t26154-RA"/>
    <property type="gene ID" value="nRc.2.0.1.g26154"/>
</dbReference>
<sequence length="112" mass="13407">LIDGLSTEKAEIAKHLSEIESRFVETKSNYLLANEQLNELKSQYENQLERRQLDHDSEIRDLKMELVSLNDAFEKEKHLLRQQLCHLEDDRKRDELHMDEKLKNLRVSYLVD</sequence>
<keyword evidence="2" id="KW-1185">Reference proteome</keyword>
<keyword evidence="1" id="KW-0175">Coiled coil</keyword>
<dbReference type="Proteomes" id="UP000887565">
    <property type="component" value="Unplaced"/>
</dbReference>
<evidence type="ECO:0000313" key="2">
    <source>
        <dbReference type="Proteomes" id="UP000887565"/>
    </source>
</evidence>
<reference evidence="3" key="1">
    <citation type="submission" date="2022-11" db="UniProtKB">
        <authorList>
            <consortium name="WormBaseParasite"/>
        </authorList>
    </citation>
    <scope>IDENTIFICATION</scope>
</reference>
<organism evidence="2 3">
    <name type="scientific">Romanomermis culicivorax</name>
    <name type="common">Nematode worm</name>
    <dbReference type="NCBI Taxonomy" id="13658"/>
    <lineage>
        <taxon>Eukaryota</taxon>
        <taxon>Metazoa</taxon>
        <taxon>Ecdysozoa</taxon>
        <taxon>Nematoda</taxon>
        <taxon>Enoplea</taxon>
        <taxon>Dorylaimia</taxon>
        <taxon>Mermithida</taxon>
        <taxon>Mermithoidea</taxon>
        <taxon>Mermithidae</taxon>
        <taxon>Romanomermis</taxon>
    </lineage>
</organism>
<dbReference type="AlphaFoldDB" id="A0A915JJ21"/>
<evidence type="ECO:0000313" key="3">
    <source>
        <dbReference type="WBParaSite" id="nRc.2.0.1.t26154-RA"/>
    </source>
</evidence>
<protein>
    <submittedName>
        <fullName evidence="3">A kinase anchor protein 9</fullName>
    </submittedName>
</protein>
<name>A0A915JJ21_ROMCU</name>
<accession>A0A915JJ21</accession>
<proteinExistence type="predicted"/>
<evidence type="ECO:0000256" key="1">
    <source>
        <dbReference type="SAM" id="Coils"/>
    </source>
</evidence>
<feature type="coiled-coil region" evidence="1">
    <location>
        <begin position="27"/>
        <end position="54"/>
    </location>
</feature>